<gene>
    <name evidence="2" type="ORF">GCM10010917_17360</name>
</gene>
<evidence type="ECO:0008006" key="4">
    <source>
        <dbReference type="Google" id="ProtNLM"/>
    </source>
</evidence>
<name>A0ABQ1FWQ2_9BACL</name>
<keyword evidence="3" id="KW-1185">Reference proteome</keyword>
<dbReference type="Pfam" id="PF13215">
    <property type="entry name" value="DUF4023"/>
    <property type="match status" value="1"/>
</dbReference>
<dbReference type="RefSeq" id="WP_083180456.1">
    <property type="nucleotide sequence ID" value="NZ_BMHF01000005.1"/>
</dbReference>
<evidence type="ECO:0000313" key="3">
    <source>
        <dbReference type="Proteomes" id="UP000609323"/>
    </source>
</evidence>
<protein>
    <recommendedName>
        <fullName evidence="4">DUF4023 domain-containing protein</fullName>
    </recommendedName>
</protein>
<proteinExistence type="predicted"/>
<feature type="compositionally biased region" description="Basic and acidic residues" evidence="1">
    <location>
        <begin position="1"/>
        <end position="20"/>
    </location>
</feature>
<comment type="caution">
    <text evidence="2">The sequence shown here is derived from an EMBL/GenBank/DDBJ whole genome shotgun (WGS) entry which is preliminary data.</text>
</comment>
<reference evidence="3" key="1">
    <citation type="journal article" date="2019" name="Int. J. Syst. Evol. Microbiol.">
        <title>The Global Catalogue of Microorganisms (GCM) 10K type strain sequencing project: providing services to taxonomists for standard genome sequencing and annotation.</title>
        <authorList>
            <consortium name="The Broad Institute Genomics Platform"/>
            <consortium name="The Broad Institute Genome Sequencing Center for Infectious Disease"/>
            <person name="Wu L."/>
            <person name="Ma J."/>
        </authorList>
    </citation>
    <scope>NUCLEOTIDE SEQUENCE [LARGE SCALE GENOMIC DNA]</scope>
    <source>
        <strain evidence="3">CGMCC 1.15044</strain>
    </source>
</reference>
<sequence>MDSTHEFVEKVRQHQKNQERNKKRGQGTPNAVLPTKRHGTNK</sequence>
<organism evidence="2 3">
    <name type="scientific">Paenibacillus physcomitrellae</name>
    <dbReference type="NCBI Taxonomy" id="1619311"/>
    <lineage>
        <taxon>Bacteria</taxon>
        <taxon>Bacillati</taxon>
        <taxon>Bacillota</taxon>
        <taxon>Bacilli</taxon>
        <taxon>Bacillales</taxon>
        <taxon>Paenibacillaceae</taxon>
        <taxon>Paenibacillus</taxon>
    </lineage>
</organism>
<feature type="region of interest" description="Disordered" evidence="1">
    <location>
        <begin position="1"/>
        <end position="42"/>
    </location>
</feature>
<dbReference type="InterPro" id="IPR025097">
    <property type="entry name" value="DUF4023"/>
</dbReference>
<evidence type="ECO:0000313" key="2">
    <source>
        <dbReference type="EMBL" id="GGA32823.1"/>
    </source>
</evidence>
<dbReference type="Proteomes" id="UP000609323">
    <property type="component" value="Unassembled WGS sequence"/>
</dbReference>
<accession>A0ABQ1FWQ2</accession>
<evidence type="ECO:0000256" key="1">
    <source>
        <dbReference type="SAM" id="MobiDB-lite"/>
    </source>
</evidence>
<dbReference type="EMBL" id="BMHF01000005">
    <property type="protein sequence ID" value="GGA32823.1"/>
    <property type="molecule type" value="Genomic_DNA"/>
</dbReference>